<dbReference type="PANTHER" id="PTHR46910:SF37">
    <property type="entry name" value="ZN(II)2CYS6 TRANSCRIPTION FACTOR (EUROFUNG)"/>
    <property type="match status" value="1"/>
</dbReference>
<dbReference type="SUPFAM" id="SSF57701">
    <property type="entry name" value="Zn2/Cys6 DNA-binding domain"/>
    <property type="match status" value="1"/>
</dbReference>
<proteinExistence type="predicted"/>
<feature type="domain" description="Zn(2)-C6 fungal-type" evidence="7">
    <location>
        <begin position="14"/>
        <end position="44"/>
    </location>
</feature>
<accession>A0ABR4GXM6</accession>
<dbReference type="SMART" id="SM00066">
    <property type="entry name" value="GAL4"/>
    <property type="match status" value="1"/>
</dbReference>
<keyword evidence="2" id="KW-0805">Transcription regulation</keyword>
<sequence>MEPYNVNSFRMKLSCSRCRERKLKCDREEPECQRCRASNVQCRYPERRKPRGTRQKTEIDHLGHRLEALEEQIASRPSQSQSIALNAPDTAPKHANPRTETAPLPSESEKSTTWIYRLVSGAKDNIEDLTSKGHLISDPPSPWAQSTVNNAINRLDTALAHLADPSPRPETSSTDAAKVNLSTSEILRYLDTFINGIVCCLTICDSFKAIIDWDFLRAMPHIIDSPFAQVSPAMRIIYYNAIYLAQSMGSELEVKLATRTYYKCLQMVPTWLESAERSPLDLFAANLTAWAAVNNFDYHLAWEFHREACRFGDMLGVHDVDLPASDSQLKETTKENYRHLHWTLVETDFLFRLWYEKPTALRCSPTRVAFPSPISPQKEQPRPARCILLIVWARVVYILAEFFEITEGMGSEIPIEVQGKIEFFCEQVEELIDDWGLLSRAKSPKTDPMQTWIYVDSVIAFYSSIIFMRRRSRSSDQVAHPQAVNASRTVIKVLLEWTDKATTPSNQVIQGFNTHLLTFYPFCAFFTLYYHILSATNPSEYEDDIRLLEAAVSTLKEKARVRPDFVPLVDALGALNDISRAVHCTRNPLLGVGLTICHSTSGQQERQLMPEQDPQQALDQVQFPPAQPFAPFESLQNLSSDFSLQAADAVGDPFGIPFQLQNQVTLNVGPPEDDPSSTNPDIIRTISQPADVVRAIENELIWRNWHESWWNLQSANDTAGYTALK</sequence>
<feature type="region of interest" description="Disordered" evidence="6">
    <location>
        <begin position="86"/>
        <end position="108"/>
    </location>
</feature>
<dbReference type="Proteomes" id="UP001610334">
    <property type="component" value="Unassembled WGS sequence"/>
</dbReference>
<dbReference type="Pfam" id="PF00172">
    <property type="entry name" value="Zn_clus"/>
    <property type="match status" value="1"/>
</dbReference>
<dbReference type="Gene3D" id="4.10.240.10">
    <property type="entry name" value="Zn(2)-C6 fungal-type DNA-binding domain"/>
    <property type="match status" value="1"/>
</dbReference>
<dbReference type="CDD" id="cd12148">
    <property type="entry name" value="fungal_TF_MHR"/>
    <property type="match status" value="1"/>
</dbReference>
<name>A0ABR4GXM6_9EURO</name>
<dbReference type="InterPro" id="IPR050987">
    <property type="entry name" value="AtrR-like"/>
</dbReference>
<evidence type="ECO:0000256" key="6">
    <source>
        <dbReference type="SAM" id="MobiDB-lite"/>
    </source>
</evidence>
<dbReference type="PROSITE" id="PS00463">
    <property type="entry name" value="ZN2_CY6_FUNGAL_1"/>
    <property type="match status" value="1"/>
</dbReference>
<evidence type="ECO:0000313" key="8">
    <source>
        <dbReference type="EMBL" id="KAL2807940.1"/>
    </source>
</evidence>
<dbReference type="EMBL" id="JBFXLT010000126">
    <property type="protein sequence ID" value="KAL2807940.1"/>
    <property type="molecule type" value="Genomic_DNA"/>
</dbReference>
<gene>
    <name evidence="8" type="ORF">BJX63DRAFT_55798</name>
</gene>
<evidence type="ECO:0000313" key="9">
    <source>
        <dbReference type="Proteomes" id="UP001610334"/>
    </source>
</evidence>
<evidence type="ECO:0000256" key="2">
    <source>
        <dbReference type="ARBA" id="ARBA00023015"/>
    </source>
</evidence>
<comment type="subcellular location">
    <subcellularLocation>
        <location evidence="1">Nucleus</location>
    </subcellularLocation>
</comment>
<keyword evidence="5" id="KW-0539">Nucleus</keyword>
<protein>
    <recommendedName>
        <fullName evidence="7">Zn(2)-C6 fungal-type domain-containing protein</fullName>
    </recommendedName>
</protein>
<dbReference type="PROSITE" id="PS50048">
    <property type="entry name" value="ZN2_CY6_FUNGAL_2"/>
    <property type="match status" value="1"/>
</dbReference>
<keyword evidence="4" id="KW-0804">Transcription</keyword>
<keyword evidence="3" id="KW-0238">DNA-binding</keyword>
<dbReference type="CDD" id="cd00067">
    <property type="entry name" value="GAL4"/>
    <property type="match status" value="1"/>
</dbReference>
<dbReference type="PANTHER" id="PTHR46910">
    <property type="entry name" value="TRANSCRIPTION FACTOR PDR1"/>
    <property type="match status" value="1"/>
</dbReference>
<dbReference type="InterPro" id="IPR001138">
    <property type="entry name" value="Zn2Cys6_DnaBD"/>
</dbReference>
<evidence type="ECO:0000256" key="4">
    <source>
        <dbReference type="ARBA" id="ARBA00023163"/>
    </source>
</evidence>
<evidence type="ECO:0000259" key="7">
    <source>
        <dbReference type="PROSITE" id="PS50048"/>
    </source>
</evidence>
<reference evidence="8 9" key="1">
    <citation type="submission" date="2024-07" db="EMBL/GenBank/DDBJ databases">
        <title>Section-level genome sequencing and comparative genomics of Aspergillus sections Usti and Cavernicolus.</title>
        <authorList>
            <consortium name="Lawrence Berkeley National Laboratory"/>
            <person name="Nybo J.L."/>
            <person name="Vesth T.C."/>
            <person name="Theobald S."/>
            <person name="Frisvad J.C."/>
            <person name="Larsen T.O."/>
            <person name="Kjaerboelling I."/>
            <person name="Rothschild-Mancinelli K."/>
            <person name="Lyhne E.K."/>
            <person name="Kogle M.E."/>
            <person name="Barry K."/>
            <person name="Clum A."/>
            <person name="Na H."/>
            <person name="Ledsgaard L."/>
            <person name="Lin J."/>
            <person name="Lipzen A."/>
            <person name="Kuo A."/>
            <person name="Riley R."/>
            <person name="Mondo S."/>
            <person name="Labutti K."/>
            <person name="Haridas S."/>
            <person name="Pangalinan J."/>
            <person name="Salamov A.A."/>
            <person name="Simmons B.A."/>
            <person name="Magnuson J.K."/>
            <person name="Chen J."/>
            <person name="Drula E."/>
            <person name="Henrissat B."/>
            <person name="Wiebenga A."/>
            <person name="Lubbers R.J."/>
            <person name="Gomes A.C."/>
            <person name="Makela M.R."/>
            <person name="Stajich J."/>
            <person name="Grigoriev I.V."/>
            <person name="Mortensen U.H."/>
            <person name="De Vries R.P."/>
            <person name="Baker S.E."/>
            <person name="Andersen M.R."/>
        </authorList>
    </citation>
    <scope>NUCLEOTIDE SEQUENCE [LARGE SCALE GENOMIC DNA]</scope>
    <source>
        <strain evidence="8 9">CBS 588.65</strain>
    </source>
</reference>
<dbReference type="InterPro" id="IPR036864">
    <property type="entry name" value="Zn2-C6_fun-type_DNA-bd_sf"/>
</dbReference>
<comment type="caution">
    <text evidence="8">The sequence shown here is derived from an EMBL/GenBank/DDBJ whole genome shotgun (WGS) entry which is preliminary data.</text>
</comment>
<organism evidence="8 9">
    <name type="scientific">Aspergillus granulosus</name>
    <dbReference type="NCBI Taxonomy" id="176169"/>
    <lineage>
        <taxon>Eukaryota</taxon>
        <taxon>Fungi</taxon>
        <taxon>Dikarya</taxon>
        <taxon>Ascomycota</taxon>
        <taxon>Pezizomycotina</taxon>
        <taxon>Eurotiomycetes</taxon>
        <taxon>Eurotiomycetidae</taxon>
        <taxon>Eurotiales</taxon>
        <taxon>Aspergillaceae</taxon>
        <taxon>Aspergillus</taxon>
        <taxon>Aspergillus subgen. Nidulantes</taxon>
    </lineage>
</organism>
<keyword evidence="9" id="KW-1185">Reference proteome</keyword>
<evidence type="ECO:0000256" key="1">
    <source>
        <dbReference type="ARBA" id="ARBA00004123"/>
    </source>
</evidence>
<evidence type="ECO:0000256" key="3">
    <source>
        <dbReference type="ARBA" id="ARBA00023125"/>
    </source>
</evidence>
<evidence type="ECO:0000256" key="5">
    <source>
        <dbReference type="ARBA" id="ARBA00023242"/>
    </source>
</evidence>